<evidence type="ECO:0000313" key="10">
    <source>
        <dbReference type="Proteomes" id="UP000770785"/>
    </source>
</evidence>
<evidence type="ECO:0000256" key="1">
    <source>
        <dbReference type="ARBA" id="ARBA00004167"/>
    </source>
</evidence>
<comment type="caution">
    <text evidence="9">The sequence shown here is derived from an EMBL/GenBank/DDBJ whole genome shotgun (WGS) entry which is preliminary data.</text>
</comment>
<keyword evidence="6" id="KW-0811">Translocation</keyword>
<protein>
    <submittedName>
        <fullName evidence="9">Sec-independent protein translocase protein TatA</fullName>
    </submittedName>
</protein>
<dbReference type="Proteomes" id="UP000770785">
    <property type="component" value="Unassembled WGS sequence"/>
</dbReference>
<organism evidence="9 10">
    <name type="scientific">Neolewinella antarctica</name>
    <dbReference type="NCBI Taxonomy" id="442734"/>
    <lineage>
        <taxon>Bacteria</taxon>
        <taxon>Pseudomonadati</taxon>
        <taxon>Bacteroidota</taxon>
        <taxon>Saprospiria</taxon>
        <taxon>Saprospirales</taxon>
        <taxon>Lewinellaceae</taxon>
        <taxon>Neolewinella</taxon>
    </lineage>
</organism>
<evidence type="ECO:0000256" key="7">
    <source>
        <dbReference type="ARBA" id="ARBA00023136"/>
    </source>
</evidence>
<dbReference type="Gene3D" id="1.20.5.3310">
    <property type="match status" value="1"/>
</dbReference>
<dbReference type="PANTHER" id="PTHR42982">
    <property type="entry name" value="SEC-INDEPENDENT PROTEIN TRANSLOCASE PROTEIN TATA"/>
    <property type="match status" value="1"/>
</dbReference>
<proteinExistence type="predicted"/>
<keyword evidence="4" id="KW-0653">Protein transport</keyword>
<evidence type="ECO:0000256" key="6">
    <source>
        <dbReference type="ARBA" id="ARBA00023010"/>
    </source>
</evidence>
<keyword evidence="3 8" id="KW-0812">Transmembrane</keyword>
<sequence length="94" mass="10998">MNTLLFLNAIGPEMILIFFAILLLFGGKKIPELMRGIGKGIREFNTAKGSLEKELKDGMTEQEQRERDARELTELRERELLRKREESFITRDEK</sequence>
<evidence type="ECO:0000256" key="2">
    <source>
        <dbReference type="ARBA" id="ARBA00022448"/>
    </source>
</evidence>
<dbReference type="RefSeq" id="WP_168039468.1">
    <property type="nucleotide sequence ID" value="NZ_JAATJH010000007.1"/>
</dbReference>
<feature type="transmembrane region" description="Helical" evidence="8">
    <location>
        <begin position="6"/>
        <end position="25"/>
    </location>
</feature>
<keyword evidence="5 8" id="KW-1133">Transmembrane helix</keyword>
<evidence type="ECO:0000256" key="4">
    <source>
        <dbReference type="ARBA" id="ARBA00022927"/>
    </source>
</evidence>
<evidence type="ECO:0000256" key="5">
    <source>
        <dbReference type="ARBA" id="ARBA00022989"/>
    </source>
</evidence>
<name>A0ABX0XGL4_9BACT</name>
<gene>
    <name evidence="9" type="ORF">GGR27_003437</name>
</gene>
<evidence type="ECO:0000256" key="3">
    <source>
        <dbReference type="ARBA" id="ARBA00022692"/>
    </source>
</evidence>
<keyword evidence="10" id="KW-1185">Reference proteome</keyword>
<keyword evidence="7 8" id="KW-0472">Membrane</keyword>
<accession>A0ABX0XGL4</accession>
<dbReference type="InterPro" id="IPR003369">
    <property type="entry name" value="TatA/B/E"/>
</dbReference>
<reference evidence="9 10" key="1">
    <citation type="submission" date="2020-03" db="EMBL/GenBank/DDBJ databases">
        <title>Genomic Encyclopedia of Type Strains, Phase IV (KMG-IV): sequencing the most valuable type-strain genomes for metagenomic binning, comparative biology and taxonomic classification.</title>
        <authorList>
            <person name="Goeker M."/>
        </authorList>
    </citation>
    <scope>NUCLEOTIDE SEQUENCE [LARGE SCALE GENOMIC DNA]</scope>
    <source>
        <strain evidence="9 10">DSM 105096</strain>
    </source>
</reference>
<evidence type="ECO:0000256" key="8">
    <source>
        <dbReference type="SAM" id="Phobius"/>
    </source>
</evidence>
<keyword evidence="2" id="KW-0813">Transport</keyword>
<comment type="subcellular location">
    <subcellularLocation>
        <location evidence="1">Membrane</location>
        <topology evidence="1">Single-pass membrane protein</topology>
    </subcellularLocation>
</comment>
<dbReference type="Pfam" id="PF02416">
    <property type="entry name" value="TatA_B_E"/>
    <property type="match status" value="1"/>
</dbReference>
<evidence type="ECO:0000313" key="9">
    <source>
        <dbReference type="EMBL" id="NJC27918.1"/>
    </source>
</evidence>
<dbReference type="PANTHER" id="PTHR42982:SF1">
    <property type="entry name" value="SEC-INDEPENDENT PROTEIN TRANSLOCASE PROTEIN TATA"/>
    <property type="match status" value="1"/>
</dbReference>
<dbReference type="EMBL" id="JAATJH010000007">
    <property type="protein sequence ID" value="NJC27918.1"/>
    <property type="molecule type" value="Genomic_DNA"/>
</dbReference>